<dbReference type="Proteomes" id="UP000662939">
    <property type="component" value="Chromosome"/>
</dbReference>
<reference evidence="2" key="1">
    <citation type="submission" date="2021-02" db="EMBL/GenBank/DDBJ databases">
        <title>Natronoglycomyces albus gen. nov., sp. nov, a haloalkaliphilic actinobacterium from a soda solonchak soil.</title>
        <authorList>
            <person name="Sorokin D.Y."/>
            <person name="Khijniak T.V."/>
            <person name="Zakharycheva A.P."/>
            <person name="Boueva O.V."/>
            <person name="Ariskina E.V."/>
            <person name="Hahnke R.L."/>
            <person name="Bunk B."/>
            <person name="Sproer C."/>
            <person name="Schumann P."/>
            <person name="Evtushenko L.I."/>
            <person name="Kublanov I.V."/>
        </authorList>
    </citation>
    <scope>NUCLEOTIDE SEQUENCE</scope>
    <source>
        <strain evidence="2">DSM 106290</strain>
    </source>
</reference>
<sequence length="152" mass="16701">MTYGQVLLLITSNEGGNMGFISRQSSPAQEFRENLSRGVGHLRCAGGAAARQTADSVSRAREVARPKLDNALVVVGVKKKPRKKWPWAVGAIATGVVIGAAGGYLWYRSRNEQLCEQLLVEELLDNDDDLDFNPEQVEDKELTDDLVESVTR</sequence>
<keyword evidence="1" id="KW-0472">Membrane</keyword>
<dbReference type="AlphaFoldDB" id="A0A895XQH4"/>
<keyword evidence="3" id="KW-1185">Reference proteome</keyword>
<dbReference type="EMBL" id="CP070496">
    <property type="protein sequence ID" value="QSB05395.1"/>
    <property type="molecule type" value="Genomic_DNA"/>
</dbReference>
<proteinExistence type="predicted"/>
<evidence type="ECO:0008006" key="4">
    <source>
        <dbReference type="Google" id="ProtNLM"/>
    </source>
</evidence>
<keyword evidence="1" id="KW-0812">Transmembrane</keyword>
<evidence type="ECO:0000256" key="1">
    <source>
        <dbReference type="SAM" id="Phobius"/>
    </source>
</evidence>
<dbReference type="KEGG" id="nav:JQS30_00150"/>
<organism evidence="2 3">
    <name type="scientific">Natronoglycomyces albus</name>
    <dbReference type="NCBI Taxonomy" id="2811108"/>
    <lineage>
        <taxon>Bacteria</taxon>
        <taxon>Bacillati</taxon>
        <taxon>Actinomycetota</taxon>
        <taxon>Actinomycetes</taxon>
        <taxon>Glycomycetales</taxon>
        <taxon>Glycomycetaceae</taxon>
        <taxon>Natronoglycomyces</taxon>
    </lineage>
</organism>
<keyword evidence="1" id="KW-1133">Transmembrane helix</keyword>
<accession>A0A895XQH4</accession>
<evidence type="ECO:0000313" key="3">
    <source>
        <dbReference type="Proteomes" id="UP000662939"/>
    </source>
</evidence>
<gene>
    <name evidence="2" type="ORF">JQS30_00150</name>
</gene>
<evidence type="ECO:0000313" key="2">
    <source>
        <dbReference type="EMBL" id="QSB05395.1"/>
    </source>
</evidence>
<protein>
    <recommendedName>
        <fullName evidence="4">Transmembrane protein</fullName>
    </recommendedName>
</protein>
<feature type="transmembrane region" description="Helical" evidence="1">
    <location>
        <begin position="87"/>
        <end position="107"/>
    </location>
</feature>
<name>A0A895XQH4_9ACTN</name>
<dbReference type="RefSeq" id="WP_213171403.1">
    <property type="nucleotide sequence ID" value="NZ_CP070496.1"/>
</dbReference>